<dbReference type="Pfam" id="PF08486">
    <property type="entry name" value="SpoIID"/>
    <property type="match status" value="1"/>
</dbReference>
<name>A0A847S909_9NEIS</name>
<evidence type="ECO:0000259" key="2">
    <source>
        <dbReference type="Pfam" id="PF10062"/>
    </source>
</evidence>
<dbReference type="EMBL" id="JABAIM010000002">
    <property type="protein sequence ID" value="NLR75457.1"/>
    <property type="molecule type" value="Genomic_DNA"/>
</dbReference>
<dbReference type="Pfam" id="PF10062">
    <property type="entry name" value="DUF2300"/>
    <property type="match status" value="2"/>
</dbReference>
<gene>
    <name evidence="3" type="ORF">HF682_09835</name>
</gene>
<dbReference type="Proteomes" id="UP000587991">
    <property type="component" value="Unassembled WGS sequence"/>
</dbReference>
<organism evidence="3 4">
    <name type="scientific">Leeia aquatica</name>
    <dbReference type="NCBI Taxonomy" id="2725557"/>
    <lineage>
        <taxon>Bacteria</taxon>
        <taxon>Pseudomonadati</taxon>
        <taxon>Pseudomonadota</taxon>
        <taxon>Betaproteobacteria</taxon>
        <taxon>Neisseriales</taxon>
        <taxon>Leeiaceae</taxon>
        <taxon>Leeia</taxon>
    </lineage>
</organism>
<feature type="domain" description="DUF2300" evidence="2">
    <location>
        <begin position="388"/>
        <end position="508"/>
    </location>
</feature>
<protein>
    <submittedName>
        <fullName evidence="3">DUF2300 domain-containing protein</fullName>
    </submittedName>
</protein>
<proteinExistence type="predicted"/>
<reference evidence="3 4" key="1">
    <citation type="submission" date="2020-04" db="EMBL/GenBank/DDBJ databases">
        <title>Draft genome of Leeia sp. IMCC25680.</title>
        <authorList>
            <person name="Song J."/>
            <person name="Cho J.-C."/>
        </authorList>
    </citation>
    <scope>NUCLEOTIDE SEQUENCE [LARGE SCALE GENOMIC DNA]</scope>
    <source>
        <strain evidence="3 4">IMCC25680</strain>
    </source>
</reference>
<keyword evidence="4" id="KW-1185">Reference proteome</keyword>
<feature type="domain" description="DUF2300" evidence="2">
    <location>
        <begin position="60"/>
        <end position="175"/>
    </location>
</feature>
<dbReference type="InterPro" id="IPR013693">
    <property type="entry name" value="SpoIID/LytB_N"/>
</dbReference>
<evidence type="ECO:0000259" key="1">
    <source>
        <dbReference type="Pfam" id="PF08486"/>
    </source>
</evidence>
<comment type="caution">
    <text evidence="3">The sequence shown here is derived from an EMBL/GenBank/DDBJ whole genome shotgun (WGS) entry which is preliminary data.</text>
</comment>
<sequence length="528" mass="58678">MAWQRKGQQTLWQLGGNQPQSAPLPPGLQTPLGSVWKLFVYGYMVEQNLAGSDYVCQGGNPEEVYCCQPGHSVDRERALLQSCGLYFEPRRLKIAAADWRRFWQARQAPGWLQDLPQLKPERQVAVSQLLQGLAQFPPQARQQAGHTLVSVLTQGKAEGSVALLGSQLRVKTWTMPDPSHPGERQGGAAGWLADGSPVWLQGRGGSAQVLPQLSPKLVPLLQPVTVADTEACVRVRYFARYPIQSVTRSDGRVVVPGVMEGQYQVRFRNGVSLALSSQGELWLQQTVAGWQVNGRLGMNEYVARVLEREGRSEPPEAARALAIAARSYVVQQGAREQGCFSMQDSSSQQRVAPRPASKAARAIADWTDGLVLTGVPVQYHSTRQARHQLAWAWAVSAAQRGMTFDRMLQQTYPGSSLVSYLSPLDGDCDRLPQVERWLEQQLPVWQRRLQHEEGLEALEQAPAVCRLPGGKPYADVERGRIHVRGLATDEDRITVAHETLHLLFRHHPRGQDEDFVEQTARRLIQQGG</sequence>
<feature type="domain" description="Sporulation stage II protein D amidase enhancer LytB N-terminal" evidence="1">
    <location>
        <begin position="292"/>
        <end position="372"/>
    </location>
</feature>
<dbReference type="InterPro" id="IPR018748">
    <property type="entry name" value="DUF2300_secreted"/>
</dbReference>
<evidence type="ECO:0000313" key="3">
    <source>
        <dbReference type="EMBL" id="NLR75457.1"/>
    </source>
</evidence>
<evidence type="ECO:0000313" key="4">
    <source>
        <dbReference type="Proteomes" id="UP000587991"/>
    </source>
</evidence>
<dbReference type="AlphaFoldDB" id="A0A847S909"/>
<accession>A0A847S909</accession>